<sequence>MVGFASAGVAVPRVPRAGQAQVHVENGSACRWLLQRCFMSRGTSSPACRSEVWPRRGPSRNMYRTLAALALLAMSARHGLPSAAGGEVAASGPPNALPLEKRRRSGRAVL</sequence>
<gene>
    <name evidence="2" type="ORF">PR002_g4906</name>
</gene>
<evidence type="ECO:0000313" key="3">
    <source>
        <dbReference type="Proteomes" id="UP000435112"/>
    </source>
</evidence>
<proteinExistence type="predicted"/>
<comment type="caution">
    <text evidence="2">The sequence shown here is derived from an EMBL/GenBank/DDBJ whole genome shotgun (WGS) entry which is preliminary data.</text>
</comment>
<dbReference type="Proteomes" id="UP000435112">
    <property type="component" value="Unassembled WGS sequence"/>
</dbReference>
<protein>
    <submittedName>
        <fullName evidence="2">Uncharacterized protein</fullName>
    </submittedName>
</protein>
<dbReference type="EMBL" id="QXFU01000200">
    <property type="protein sequence ID" value="KAE9040547.1"/>
    <property type="molecule type" value="Genomic_DNA"/>
</dbReference>
<feature type="compositionally biased region" description="Basic residues" evidence="1">
    <location>
        <begin position="101"/>
        <end position="110"/>
    </location>
</feature>
<dbReference type="AlphaFoldDB" id="A0A6A3N8H1"/>
<feature type="region of interest" description="Disordered" evidence="1">
    <location>
        <begin position="82"/>
        <end position="110"/>
    </location>
</feature>
<name>A0A6A3N8H1_9STRA</name>
<accession>A0A6A3N8H1</accession>
<evidence type="ECO:0000256" key="1">
    <source>
        <dbReference type="SAM" id="MobiDB-lite"/>
    </source>
</evidence>
<evidence type="ECO:0000313" key="2">
    <source>
        <dbReference type="EMBL" id="KAE9040547.1"/>
    </source>
</evidence>
<organism evidence="2 3">
    <name type="scientific">Phytophthora rubi</name>
    <dbReference type="NCBI Taxonomy" id="129364"/>
    <lineage>
        <taxon>Eukaryota</taxon>
        <taxon>Sar</taxon>
        <taxon>Stramenopiles</taxon>
        <taxon>Oomycota</taxon>
        <taxon>Peronosporomycetes</taxon>
        <taxon>Peronosporales</taxon>
        <taxon>Peronosporaceae</taxon>
        <taxon>Phytophthora</taxon>
    </lineage>
</organism>
<reference evidence="2 3" key="1">
    <citation type="submission" date="2018-09" db="EMBL/GenBank/DDBJ databases">
        <title>Genomic investigation of the strawberry pathogen Phytophthora fragariae indicates pathogenicity is determined by transcriptional variation in three key races.</title>
        <authorList>
            <person name="Adams T.M."/>
            <person name="Armitage A.D."/>
            <person name="Sobczyk M.K."/>
            <person name="Bates H.J."/>
            <person name="Dunwell J.M."/>
            <person name="Nellist C.F."/>
            <person name="Harrison R.J."/>
        </authorList>
    </citation>
    <scope>NUCLEOTIDE SEQUENCE [LARGE SCALE GENOMIC DNA]</scope>
    <source>
        <strain evidence="2 3">SCRP324</strain>
    </source>
</reference>